<dbReference type="AlphaFoldDB" id="A0A3P6S0Y3"/>
<dbReference type="OrthoDB" id="442176at2759"/>
<dbReference type="InterPro" id="IPR027417">
    <property type="entry name" value="P-loop_NTPase"/>
</dbReference>
<gene>
    <name evidence="2" type="ORF">CGOC_LOCUS1651</name>
</gene>
<organism evidence="2 3">
    <name type="scientific">Cylicostephanus goldi</name>
    <name type="common">Nematode worm</name>
    <dbReference type="NCBI Taxonomy" id="71465"/>
    <lineage>
        <taxon>Eukaryota</taxon>
        <taxon>Metazoa</taxon>
        <taxon>Ecdysozoa</taxon>
        <taxon>Nematoda</taxon>
        <taxon>Chromadorea</taxon>
        <taxon>Rhabditida</taxon>
        <taxon>Rhabditina</taxon>
        <taxon>Rhabditomorpha</taxon>
        <taxon>Strongyloidea</taxon>
        <taxon>Strongylidae</taxon>
        <taxon>Cylicostephanus</taxon>
    </lineage>
</organism>
<evidence type="ECO:0000313" key="3">
    <source>
        <dbReference type="Proteomes" id="UP000271889"/>
    </source>
</evidence>
<sequence>MSPEFPVFTRQSSADAENAEPMPRGDSAVIRSVPSSSHLVDANRQIPGTPAYQVATIPSTPLRTGSSGVMPPATVVGLSNGAPVLLVIGAPGSQTFEIASRLAQQHEGFLFLSMGVLLRDKVKAEKEDELWQRVGRKIEKGEPVPMASI</sequence>
<proteinExistence type="predicted"/>
<feature type="region of interest" description="Disordered" evidence="1">
    <location>
        <begin position="1"/>
        <end position="28"/>
    </location>
</feature>
<evidence type="ECO:0000256" key="1">
    <source>
        <dbReference type="SAM" id="MobiDB-lite"/>
    </source>
</evidence>
<evidence type="ECO:0000313" key="2">
    <source>
        <dbReference type="EMBL" id="VDK49984.1"/>
    </source>
</evidence>
<protein>
    <submittedName>
        <fullName evidence="2">Uncharacterized protein</fullName>
    </submittedName>
</protein>
<keyword evidence="3" id="KW-1185">Reference proteome</keyword>
<dbReference type="EMBL" id="UYRV01003225">
    <property type="protein sequence ID" value="VDK49984.1"/>
    <property type="molecule type" value="Genomic_DNA"/>
</dbReference>
<dbReference type="Gene3D" id="3.40.50.300">
    <property type="entry name" value="P-loop containing nucleotide triphosphate hydrolases"/>
    <property type="match status" value="1"/>
</dbReference>
<dbReference type="Proteomes" id="UP000271889">
    <property type="component" value="Unassembled WGS sequence"/>
</dbReference>
<reference evidence="2 3" key="1">
    <citation type="submission" date="2018-11" db="EMBL/GenBank/DDBJ databases">
        <authorList>
            <consortium name="Pathogen Informatics"/>
        </authorList>
    </citation>
    <scope>NUCLEOTIDE SEQUENCE [LARGE SCALE GENOMIC DNA]</scope>
</reference>
<accession>A0A3P6S0Y3</accession>
<name>A0A3P6S0Y3_CYLGO</name>